<feature type="transmembrane region" description="Helical" evidence="2">
    <location>
        <begin position="101"/>
        <end position="121"/>
    </location>
</feature>
<accession>A0ABN2C2M5</accession>
<sequence>MSEAGNQGATEVVPPSSGGGDETRRQHLRLMGFAVSLALLVVLAPPWLMVLADGHAVHRLYSGISLIEVFGGVVVTIVIMLTDPNGTDPLTGQTDQVAFTGAPIIAVGLWLVAVVVALAGWSTARASS</sequence>
<feature type="transmembrane region" description="Helical" evidence="2">
    <location>
        <begin position="30"/>
        <end position="48"/>
    </location>
</feature>
<comment type="caution">
    <text evidence="3">The sequence shown here is derived from an EMBL/GenBank/DDBJ whole genome shotgun (WGS) entry which is preliminary data.</text>
</comment>
<dbReference type="RefSeq" id="WP_344231491.1">
    <property type="nucleotide sequence ID" value="NZ_BAAAPH010000001.1"/>
</dbReference>
<feature type="region of interest" description="Disordered" evidence="1">
    <location>
        <begin position="1"/>
        <end position="21"/>
    </location>
</feature>
<name>A0ABN2C2M5_9ACTN</name>
<evidence type="ECO:0000313" key="4">
    <source>
        <dbReference type="Proteomes" id="UP001501705"/>
    </source>
</evidence>
<keyword evidence="4" id="KW-1185">Reference proteome</keyword>
<gene>
    <name evidence="3" type="ORF">GCM10009804_03400</name>
</gene>
<reference evidence="3 4" key="1">
    <citation type="journal article" date="2019" name="Int. J. Syst. Evol. Microbiol.">
        <title>The Global Catalogue of Microorganisms (GCM) 10K type strain sequencing project: providing services to taxonomists for standard genome sequencing and annotation.</title>
        <authorList>
            <consortium name="The Broad Institute Genomics Platform"/>
            <consortium name="The Broad Institute Genome Sequencing Center for Infectious Disease"/>
            <person name="Wu L."/>
            <person name="Ma J."/>
        </authorList>
    </citation>
    <scope>NUCLEOTIDE SEQUENCE [LARGE SCALE GENOMIC DNA]</scope>
    <source>
        <strain evidence="3 4">JCM 15572</strain>
    </source>
</reference>
<dbReference type="Proteomes" id="UP001501705">
    <property type="component" value="Unassembled WGS sequence"/>
</dbReference>
<feature type="transmembrane region" description="Helical" evidence="2">
    <location>
        <begin position="60"/>
        <end position="81"/>
    </location>
</feature>
<dbReference type="EMBL" id="BAAAPH010000001">
    <property type="protein sequence ID" value="GAA1550124.1"/>
    <property type="molecule type" value="Genomic_DNA"/>
</dbReference>
<keyword evidence="2" id="KW-0472">Membrane</keyword>
<proteinExistence type="predicted"/>
<evidence type="ECO:0000313" key="3">
    <source>
        <dbReference type="EMBL" id="GAA1550124.1"/>
    </source>
</evidence>
<keyword evidence="2" id="KW-0812">Transmembrane</keyword>
<protein>
    <submittedName>
        <fullName evidence="3">Uncharacterized protein</fullName>
    </submittedName>
</protein>
<organism evidence="3 4">
    <name type="scientific">Kribbella hippodromi</name>
    <dbReference type="NCBI Taxonomy" id="434347"/>
    <lineage>
        <taxon>Bacteria</taxon>
        <taxon>Bacillati</taxon>
        <taxon>Actinomycetota</taxon>
        <taxon>Actinomycetes</taxon>
        <taxon>Propionibacteriales</taxon>
        <taxon>Kribbellaceae</taxon>
        <taxon>Kribbella</taxon>
    </lineage>
</organism>
<evidence type="ECO:0000256" key="2">
    <source>
        <dbReference type="SAM" id="Phobius"/>
    </source>
</evidence>
<evidence type="ECO:0000256" key="1">
    <source>
        <dbReference type="SAM" id="MobiDB-lite"/>
    </source>
</evidence>
<keyword evidence="2" id="KW-1133">Transmembrane helix</keyword>